<keyword evidence="3" id="KW-1185">Reference proteome</keyword>
<dbReference type="PANTHER" id="PTHR33984:SF10">
    <property type="entry name" value="S1 MOTIF DOMAIN-CONTAINING PROTEIN"/>
    <property type="match status" value="1"/>
</dbReference>
<sequence>MGSVQTLVCVKQVKQEVPEEWDETMPLPGDIIEGIAEEEGDEFFMSTKLRYSDLSSHLGKLNKQAEFIWIKIRRGEDTLKLRACIVPDRGIKLQRRYTIRAASDDRHVAVLGDCTLDQCAELQAGEHTVGSTTSRSMAWLSAATSSGAPLVFVNIQTEQVVTSERNNSFGREMSWGRQQSLNTTIQIVQGIRIWFLPGVAEVPIVLTPEPGETRFGMDIKRTEEGFICVYTVAKGSAADRAGLRRLQEQAAETGHLVMISRLDGKNLMPSMVSSNGLIHCCDNVGVKTTLAEAIERMDCINLHIMAWPNCKAPPHTPHDNRDVVFLRPPKESPPMLNARNFYNQEFSNLEFRVLHTPTNQKQPRGTVTNLSGRHNLNPLADRLNRPDYTTTSDLLFTRAPIQCTEYSLQLQS</sequence>
<gene>
    <name evidence="2" type="ORF">AQUCO_07600116v1</name>
</gene>
<dbReference type="OrthoDB" id="741600at2759"/>
<dbReference type="EMBL" id="KZ305093">
    <property type="protein sequence ID" value="PIA27733.1"/>
    <property type="molecule type" value="Genomic_DNA"/>
</dbReference>
<dbReference type="PANTHER" id="PTHR33984">
    <property type="entry name" value="OS02G0717600 PROTEIN"/>
    <property type="match status" value="1"/>
</dbReference>
<name>A0A2G5C8X0_AQUCA</name>
<dbReference type="Proteomes" id="UP000230069">
    <property type="component" value="Unassembled WGS sequence"/>
</dbReference>
<organism evidence="2 3">
    <name type="scientific">Aquilegia coerulea</name>
    <name type="common">Rocky mountain columbine</name>
    <dbReference type="NCBI Taxonomy" id="218851"/>
    <lineage>
        <taxon>Eukaryota</taxon>
        <taxon>Viridiplantae</taxon>
        <taxon>Streptophyta</taxon>
        <taxon>Embryophyta</taxon>
        <taxon>Tracheophyta</taxon>
        <taxon>Spermatophyta</taxon>
        <taxon>Magnoliopsida</taxon>
        <taxon>Ranunculales</taxon>
        <taxon>Ranunculaceae</taxon>
        <taxon>Thalictroideae</taxon>
        <taxon>Aquilegia</taxon>
    </lineage>
</organism>
<feature type="compositionally biased region" description="Polar residues" evidence="1">
    <location>
        <begin position="359"/>
        <end position="374"/>
    </location>
</feature>
<dbReference type="AlphaFoldDB" id="A0A2G5C8X0"/>
<accession>A0A2G5C8X0</accession>
<reference evidence="2 3" key="1">
    <citation type="submission" date="2017-09" db="EMBL/GenBank/DDBJ databases">
        <title>WGS assembly of Aquilegia coerulea Goldsmith.</title>
        <authorList>
            <person name="Hodges S."/>
            <person name="Kramer E."/>
            <person name="Nordborg M."/>
            <person name="Tomkins J."/>
            <person name="Borevitz J."/>
            <person name="Derieg N."/>
            <person name="Yan J."/>
            <person name="Mihaltcheva S."/>
            <person name="Hayes R.D."/>
            <person name="Rokhsar D."/>
        </authorList>
    </citation>
    <scope>NUCLEOTIDE SEQUENCE [LARGE SCALE GENOMIC DNA]</scope>
    <source>
        <strain evidence="3">cv. Goldsmith</strain>
    </source>
</reference>
<proteinExistence type="predicted"/>
<protein>
    <submittedName>
        <fullName evidence="2">Uncharacterized protein</fullName>
    </submittedName>
</protein>
<evidence type="ECO:0000313" key="3">
    <source>
        <dbReference type="Proteomes" id="UP000230069"/>
    </source>
</evidence>
<dbReference type="STRING" id="218851.A0A2G5C8X0"/>
<evidence type="ECO:0000256" key="1">
    <source>
        <dbReference type="SAM" id="MobiDB-lite"/>
    </source>
</evidence>
<evidence type="ECO:0000313" key="2">
    <source>
        <dbReference type="EMBL" id="PIA27733.1"/>
    </source>
</evidence>
<feature type="region of interest" description="Disordered" evidence="1">
    <location>
        <begin position="359"/>
        <end position="384"/>
    </location>
</feature>
<dbReference type="InParanoid" id="A0A2G5C8X0"/>